<evidence type="ECO:0000313" key="2">
    <source>
        <dbReference type="EMBL" id="ODN72999.1"/>
    </source>
</evidence>
<dbReference type="PANTHER" id="PTHR10683">
    <property type="entry name" value="TRANSALDOLASE"/>
    <property type="match status" value="1"/>
</dbReference>
<accession>A0A1E3H9I8</accession>
<dbReference type="Proteomes" id="UP000094065">
    <property type="component" value="Unassembled WGS sequence"/>
</dbReference>
<dbReference type="GO" id="GO:0004801">
    <property type="term" value="F:transaldolase activity"/>
    <property type="evidence" value="ECO:0007669"/>
    <property type="project" value="TreeGrafter"/>
</dbReference>
<sequence length="377" mass="41889">MISRPEPTLLEQLEAAGVKVDTDSMDPAIAANLPFKAHDMTSNQLLVQEQLINPDNKALVEKTIRELKGKSWFDVHTVLTARFAKRVFPYIQGRVLAQTTPSQGFNKQAIIDHARAYDRAYQAEGISRDRFCIKVPATTAGVQAAKVLNEEGIRTLGTSLFSLAQAIASSQAGMLSISPYYNETRAHVQKELWPDVADPATQHPMSFRMRHIRDTYDRLAKETGKVQPLIKSASFITAREAMAMVELGADHATILSGCMADLLSTSRLPVYAKGAEWQVRLSADTPNTQWADWTPPEPVASKARMAEMAKADPLSGLMEKDWKIASTDVDYLADGVLDKLNEEDEVTKTRLRDALVLFQGGEKESQTEIERLQKIYV</sequence>
<protein>
    <recommendedName>
        <fullName evidence="4">Transaldolase</fullName>
    </recommendedName>
</protein>
<dbReference type="GO" id="GO:0009052">
    <property type="term" value="P:pentose-phosphate shunt, non-oxidative branch"/>
    <property type="evidence" value="ECO:0007669"/>
    <property type="project" value="TreeGrafter"/>
</dbReference>
<reference evidence="2 3" key="1">
    <citation type="submission" date="2016-06" db="EMBL/GenBank/DDBJ databases">
        <title>Evolution of pathogenesis and genome organization in the Tremellales.</title>
        <authorList>
            <person name="Cuomo C."/>
            <person name="Litvintseva A."/>
            <person name="Heitman J."/>
            <person name="Chen Y."/>
            <person name="Sun S."/>
            <person name="Springer D."/>
            <person name="Dromer F."/>
            <person name="Young S."/>
            <person name="Zeng Q."/>
            <person name="Chapman S."/>
            <person name="Gujja S."/>
            <person name="Saif S."/>
            <person name="Birren B."/>
        </authorList>
    </citation>
    <scope>NUCLEOTIDE SEQUENCE [LARGE SCALE GENOMIC DNA]</scope>
    <source>
        <strain evidence="2 3">CBS 6039</strain>
    </source>
</reference>
<dbReference type="Pfam" id="PF00923">
    <property type="entry name" value="TAL_FSA"/>
    <property type="match status" value="1"/>
</dbReference>
<comment type="caution">
    <text evidence="2">The sequence shown here is derived from an EMBL/GenBank/DDBJ whole genome shotgun (WGS) entry which is preliminary data.</text>
</comment>
<dbReference type="GO" id="GO:0005975">
    <property type="term" value="P:carbohydrate metabolic process"/>
    <property type="evidence" value="ECO:0007669"/>
    <property type="project" value="InterPro"/>
</dbReference>
<keyword evidence="3" id="KW-1185">Reference proteome</keyword>
<organism evidence="2 3">
    <name type="scientific">Cryptococcus amylolentus CBS 6039</name>
    <dbReference type="NCBI Taxonomy" id="1295533"/>
    <lineage>
        <taxon>Eukaryota</taxon>
        <taxon>Fungi</taxon>
        <taxon>Dikarya</taxon>
        <taxon>Basidiomycota</taxon>
        <taxon>Agaricomycotina</taxon>
        <taxon>Tremellomycetes</taxon>
        <taxon>Tremellales</taxon>
        <taxon>Cryptococcaceae</taxon>
        <taxon>Cryptococcus</taxon>
    </lineage>
</organism>
<evidence type="ECO:0000313" key="3">
    <source>
        <dbReference type="Proteomes" id="UP000094065"/>
    </source>
</evidence>
<dbReference type="InterPro" id="IPR001585">
    <property type="entry name" value="TAL/FSA"/>
</dbReference>
<name>A0A1E3H9I8_9TREE</name>
<dbReference type="SUPFAM" id="SSF51569">
    <property type="entry name" value="Aldolase"/>
    <property type="match status" value="1"/>
</dbReference>
<dbReference type="OrthoDB" id="1711136at2759"/>
<dbReference type="RefSeq" id="XP_018988940.1">
    <property type="nucleotide sequence ID" value="XM_019143276.1"/>
</dbReference>
<dbReference type="InterPro" id="IPR013785">
    <property type="entry name" value="Aldolase_TIM"/>
</dbReference>
<keyword evidence="1" id="KW-0704">Schiff base</keyword>
<evidence type="ECO:0000256" key="1">
    <source>
        <dbReference type="ARBA" id="ARBA00023270"/>
    </source>
</evidence>
<dbReference type="STRING" id="1295533.A0A1E3H9I8"/>
<dbReference type="GeneID" id="30159706"/>
<dbReference type="Gene3D" id="3.20.20.70">
    <property type="entry name" value="Aldolase class I"/>
    <property type="match status" value="1"/>
</dbReference>
<gene>
    <name evidence="2" type="ORF">L202_08397</name>
</gene>
<evidence type="ECO:0008006" key="4">
    <source>
        <dbReference type="Google" id="ProtNLM"/>
    </source>
</evidence>
<dbReference type="EMBL" id="AWGJ01000014">
    <property type="protein sequence ID" value="ODN72999.1"/>
    <property type="molecule type" value="Genomic_DNA"/>
</dbReference>
<dbReference type="AlphaFoldDB" id="A0A1E3H9I8"/>
<proteinExistence type="predicted"/>
<dbReference type="PANTHER" id="PTHR10683:SF39">
    <property type="entry name" value="TRANSALDOLASE"/>
    <property type="match status" value="1"/>
</dbReference>